<accession>A0A1B8P082</accession>
<gene>
    <name evidence="1" type="ORF">A8U91_04723</name>
</gene>
<dbReference type="InterPro" id="IPR023346">
    <property type="entry name" value="Lysozyme-like_dom_sf"/>
</dbReference>
<dbReference type="Proteomes" id="UP000092504">
    <property type="component" value="Unassembled WGS sequence"/>
</dbReference>
<dbReference type="HAMAP" id="MF_04109">
    <property type="entry name" value="ENDOLYSIN_LAMBDA"/>
    <property type="match status" value="1"/>
</dbReference>
<dbReference type="GO" id="GO:0044659">
    <property type="term" value="P:viral release from host cell by cytolysis"/>
    <property type="evidence" value="ECO:0007669"/>
    <property type="project" value="InterPro"/>
</dbReference>
<comment type="caution">
    <text evidence="1">The sequence shown here is derived from an EMBL/GenBank/DDBJ whole genome shotgun (WGS) entry which is preliminary data.</text>
</comment>
<reference evidence="1 2" key="1">
    <citation type="submission" date="2016-06" db="EMBL/GenBank/DDBJ databases">
        <title>Genome sequence of halotolerant plant growth promoting strain of Halomonas elongata HEK1 isolated from salterns of Rann of Kutch, Gujarat, India.</title>
        <authorList>
            <person name="Gaba S."/>
            <person name="Singh R.N."/>
            <person name="Abrol S."/>
            <person name="Kaushik R."/>
            <person name="Saxena A.K."/>
        </authorList>
    </citation>
    <scope>NUCLEOTIDE SEQUENCE [LARGE SCALE GENOMIC DNA]</scope>
    <source>
        <strain evidence="1 2">HEK1</strain>
    </source>
</reference>
<proteinExistence type="inferred from homology"/>
<evidence type="ECO:0000313" key="1">
    <source>
        <dbReference type="EMBL" id="OBX35649.1"/>
    </source>
</evidence>
<dbReference type="GO" id="GO:0009253">
    <property type="term" value="P:peptidoglycan catabolic process"/>
    <property type="evidence" value="ECO:0007669"/>
    <property type="project" value="InterPro"/>
</dbReference>
<name>A0A1B8P082_HALEL</name>
<dbReference type="PATRIC" id="fig|2746.7.peg.4870"/>
<dbReference type="CDD" id="cd00736">
    <property type="entry name" value="lambda_lys-like"/>
    <property type="match status" value="1"/>
</dbReference>
<dbReference type="InterPro" id="IPR034691">
    <property type="entry name" value="Endolysin_lambda_type"/>
</dbReference>
<protein>
    <submittedName>
        <fullName evidence="1">Phage lysozyme</fullName>
    </submittedName>
</protein>
<organism evidence="1 2">
    <name type="scientific">Halomonas elongata</name>
    <dbReference type="NCBI Taxonomy" id="2746"/>
    <lineage>
        <taxon>Bacteria</taxon>
        <taxon>Pseudomonadati</taxon>
        <taxon>Pseudomonadota</taxon>
        <taxon>Gammaproteobacteria</taxon>
        <taxon>Oceanospirillales</taxon>
        <taxon>Halomonadaceae</taxon>
        <taxon>Halomonas</taxon>
    </lineage>
</organism>
<dbReference type="SUPFAM" id="SSF53955">
    <property type="entry name" value="Lysozyme-like"/>
    <property type="match status" value="1"/>
</dbReference>
<sequence>MPRISPVAAGGRDVCAFLDTIAHAEIGPEMLAMSDDGYDVLVGSLPGDLHLFADYAGHPLPDDGAAIEYAPGVWSTAAGRYQILNTYWPHYRDQLGLPDFGPLSQDRYAIQQIREQRALPLIQSGRFSRAIEACSNIWASLPGAGYGQREHGVEALVRVYVKAGGRLAGRDRDWYDRVVKQIGQEAG</sequence>
<dbReference type="Gene3D" id="1.10.530.10">
    <property type="match status" value="1"/>
</dbReference>
<evidence type="ECO:0000313" key="2">
    <source>
        <dbReference type="Proteomes" id="UP000092504"/>
    </source>
</evidence>
<dbReference type="AlphaFoldDB" id="A0A1B8P082"/>
<dbReference type="EMBL" id="MAJD01000002">
    <property type="protein sequence ID" value="OBX35649.1"/>
    <property type="molecule type" value="Genomic_DNA"/>
</dbReference>
<dbReference type="GO" id="GO:0003796">
    <property type="term" value="F:lysozyme activity"/>
    <property type="evidence" value="ECO:0007669"/>
    <property type="project" value="InterPro"/>
</dbReference>